<dbReference type="GO" id="GO:0030466">
    <property type="term" value="P:silent mating-type cassette heterochromatin formation"/>
    <property type="evidence" value="ECO:0007669"/>
    <property type="project" value="TreeGrafter"/>
</dbReference>
<feature type="compositionally biased region" description="Low complexity" evidence="1">
    <location>
        <begin position="272"/>
        <end position="312"/>
    </location>
</feature>
<organism evidence="4 5">
    <name type="scientific">Aureobasidium pullulans</name>
    <name type="common">Black yeast</name>
    <name type="synonym">Pullularia pullulans</name>
    <dbReference type="NCBI Taxonomy" id="5580"/>
    <lineage>
        <taxon>Eukaryota</taxon>
        <taxon>Fungi</taxon>
        <taxon>Dikarya</taxon>
        <taxon>Ascomycota</taxon>
        <taxon>Pezizomycotina</taxon>
        <taxon>Dothideomycetes</taxon>
        <taxon>Dothideomycetidae</taxon>
        <taxon>Dothideales</taxon>
        <taxon>Saccotheciaceae</taxon>
        <taxon>Aureobasidium</taxon>
    </lineage>
</organism>
<feature type="region of interest" description="Disordered" evidence="1">
    <location>
        <begin position="250"/>
        <end position="317"/>
    </location>
</feature>
<dbReference type="InterPro" id="IPR018839">
    <property type="entry name" value="Tscrpt-silencing_Clr2_C"/>
</dbReference>
<evidence type="ECO:0000313" key="4">
    <source>
        <dbReference type="EMBL" id="THW55652.1"/>
    </source>
</evidence>
<gene>
    <name evidence="4" type="ORF">D6D20_09315</name>
</gene>
<protein>
    <recommendedName>
        <fullName evidence="6">Cryptic loci regulator 2 N-terminal domain-containing protein</fullName>
    </recommendedName>
</protein>
<comment type="caution">
    <text evidence="4">The sequence shown here is derived from an EMBL/GenBank/DDBJ whole genome shotgun (WGS) entry which is preliminary data.</text>
</comment>
<evidence type="ECO:0008006" key="6">
    <source>
        <dbReference type="Google" id="ProtNLM"/>
    </source>
</evidence>
<feature type="compositionally biased region" description="Basic and acidic residues" evidence="1">
    <location>
        <begin position="1"/>
        <end position="14"/>
    </location>
</feature>
<dbReference type="AlphaFoldDB" id="A0A4S8YLZ6"/>
<name>A0A4S8YLZ6_AURPU</name>
<feature type="compositionally biased region" description="Low complexity" evidence="1">
    <location>
        <begin position="695"/>
        <end position="720"/>
    </location>
</feature>
<dbReference type="GO" id="GO:0070824">
    <property type="term" value="C:SHREC complex"/>
    <property type="evidence" value="ECO:0007669"/>
    <property type="project" value="InterPro"/>
</dbReference>
<sequence length="756" mass="83593">MAAVEQSRRARTGERTPSGPLASAKACIDLIADRSFLDNRAFVLELKPLMAETLEACPDHHWPNMGRFHPVYLGRSDGMLETATKHGARITKEPNKPTPKQLDDKPKADGVKDYYREVAIDESKHMDWRRKLAAMLARDIGLDQGALVQCDKARAEKGYILAHFPENYRLFEHVKTAKKGEGEPKTKTHAGGGNERQDAYLYGHPLGRKKRFRSPGDFYPHLLWLATDTEGDSDNCTCKICCPEELDASVKERDPNTQPALARRPSTQTSQSRPSNTPTPAPSTSAPATLPARLAASAQQPASPAPAAQSAARTPAKPMDYDIDRQYGIFLFRQGEMVWFDRMGAWGLGVITERWKVGNNSNYRVQPLSYPDHYTQSVVITKDVDLRPWLAWTVPPYTHERLNTISHALHYNTFDFESMAQGKFGQGTTEIDASIMAAKAIDAAYTPFGPESRQDLPSYTEIRWSGMYLGAEKIWLNEPVRLVAPPGQAATRVLVVRAIVERSHKATPQTPQPYSSVSIIGDVFVMLPHEPTTMSQAPNGIVAGSDTANVPSRMLEDIRRRNIFTIQARGSAHVWRLTERNKVVDMKDIRGRWYESTLFLPILLPGQAAEYDQKAREGVIKEVLGMMNGHGDCNTKDGTRLIPDTRAPKREQAFGKAVPQRTVIVEGVKQPQQQQMPPQQQQPSRMVTNNGAVGSGYQSHGGHQSHASVAAASNTASASAPPQQMSENPSTGFEEFMDLDGLGGGDIMGGFDQSYV</sequence>
<dbReference type="InterPro" id="IPR031915">
    <property type="entry name" value="Clr2_N"/>
</dbReference>
<feature type="domain" description="Cryptic loci regulator 2 C-terminal" evidence="2">
    <location>
        <begin position="465"/>
        <end position="595"/>
    </location>
</feature>
<evidence type="ECO:0000259" key="3">
    <source>
        <dbReference type="Pfam" id="PF16761"/>
    </source>
</evidence>
<dbReference type="Pfam" id="PF10383">
    <property type="entry name" value="Clr2"/>
    <property type="match status" value="1"/>
</dbReference>
<feature type="region of interest" description="Disordered" evidence="1">
    <location>
        <begin position="669"/>
        <end position="735"/>
    </location>
</feature>
<dbReference type="EMBL" id="QZAN01000181">
    <property type="protein sequence ID" value="THW55652.1"/>
    <property type="molecule type" value="Genomic_DNA"/>
</dbReference>
<proteinExistence type="predicted"/>
<dbReference type="Proteomes" id="UP000310421">
    <property type="component" value="Unassembled WGS sequence"/>
</dbReference>
<evidence type="ECO:0000313" key="5">
    <source>
        <dbReference type="Proteomes" id="UP000310421"/>
    </source>
</evidence>
<feature type="region of interest" description="Disordered" evidence="1">
    <location>
        <begin position="1"/>
        <end position="20"/>
    </location>
</feature>
<dbReference type="PANTHER" id="PTHR38046">
    <property type="entry name" value="CRYPTIC LOCI REGULATOR 2"/>
    <property type="match status" value="1"/>
</dbReference>
<dbReference type="GO" id="GO:0033553">
    <property type="term" value="C:rDNA heterochromatin"/>
    <property type="evidence" value="ECO:0007669"/>
    <property type="project" value="TreeGrafter"/>
</dbReference>
<dbReference type="InterPro" id="IPR038986">
    <property type="entry name" value="Clr2"/>
</dbReference>
<reference evidence="4 5" key="1">
    <citation type="submission" date="2018-10" db="EMBL/GenBank/DDBJ databases">
        <title>Fifty Aureobasidium pullulans genomes reveal a recombining polyextremotolerant generalist.</title>
        <authorList>
            <person name="Gostincar C."/>
            <person name="Turk M."/>
            <person name="Zajc J."/>
            <person name="Gunde-Cimerman N."/>
        </authorList>
    </citation>
    <scope>NUCLEOTIDE SEQUENCE [LARGE SCALE GENOMIC DNA]</scope>
    <source>
        <strain evidence="4 5">EXF-10751</strain>
    </source>
</reference>
<evidence type="ECO:0000256" key="1">
    <source>
        <dbReference type="SAM" id="MobiDB-lite"/>
    </source>
</evidence>
<dbReference type="Pfam" id="PF16761">
    <property type="entry name" value="Clr2_transil"/>
    <property type="match status" value="1"/>
</dbReference>
<dbReference type="GO" id="GO:0031934">
    <property type="term" value="C:mating-type region heterochromatin"/>
    <property type="evidence" value="ECO:0007669"/>
    <property type="project" value="TreeGrafter"/>
</dbReference>
<evidence type="ECO:0000259" key="2">
    <source>
        <dbReference type="Pfam" id="PF10383"/>
    </source>
</evidence>
<feature type="compositionally biased region" description="Polar residues" evidence="1">
    <location>
        <begin position="721"/>
        <end position="731"/>
    </location>
</feature>
<accession>A0A4S8YLZ6</accession>
<feature type="region of interest" description="Disordered" evidence="1">
    <location>
        <begin position="178"/>
        <end position="200"/>
    </location>
</feature>
<feature type="domain" description="Cryptic loci regulator 2 N-terminal" evidence="3">
    <location>
        <begin position="159"/>
        <end position="241"/>
    </location>
</feature>
<dbReference type="PANTHER" id="PTHR38046:SF1">
    <property type="entry name" value="CRYPTIC LOCI REGULATOR 2"/>
    <property type="match status" value="1"/>
</dbReference>
<feature type="compositionally biased region" description="Low complexity" evidence="1">
    <location>
        <begin position="670"/>
        <end position="683"/>
    </location>
</feature>